<comment type="caution">
    <text evidence="2">The sequence shown here is derived from an EMBL/GenBank/DDBJ whole genome shotgun (WGS) entry which is preliminary data.</text>
</comment>
<evidence type="ECO:0000313" key="2">
    <source>
        <dbReference type="EMBL" id="MDP9825236.1"/>
    </source>
</evidence>
<dbReference type="Pfam" id="PF14594">
    <property type="entry name" value="Sipho_Gp37"/>
    <property type="match status" value="1"/>
</dbReference>
<proteinExistence type="predicted"/>
<sequence>MAQAVISVRIRDKDYRLIGEATNYISLTATIRFNEVGEWSMDVPGEAPEVKLLLLSENPAGGIVIYRDDRLFFSGPIWAHTWTMDATTGYPVLTVAGGCDNVVLTKRLVYPDPEQRTGVTPGSNYYQVASTDTESIMRDLVAKNLAVTAPLVDRRFPGLTQDANGHRGRVQPASTFRFDRLDEALKRYAQLAPSDAAVDSQGTITNPGDETQILGYRVLQIGQGLQFQVYPLTVQRHVRFSFDLANLSKADYVTQGPTATFAVVGSGGQADSTGKNIAADISVFSRADESYPGRSEIYTDGGSLEAATDTTTAINQVGLNALSDGAGQVSASVVAIDTNRMVYGVDYDLGDYVSVELPFLSFTSPIRSVTLTHTGGDGERVELGIGTAKGQYSAKATGTSAKVAELSGFARFKAIFGG</sequence>
<dbReference type="RefSeq" id="WP_307238814.1">
    <property type="nucleotide sequence ID" value="NZ_JAUSQZ010000001.1"/>
</dbReference>
<evidence type="ECO:0000259" key="1">
    <source>
        <dbReference type="Pfam" id="PF14594"/>
    </source>
</evidence>
<dbReference type="EMBL" id="JAUSQZ010000001">
    <property type="protein sequence ID" value="MDP9825236.1"/>
    <property type="molecule type" value="Genomic_DNA"/>
</dbReference>
<dbReference type="InterPro" id="IPR029432">
    <property type="entry name" value="Gp28/Gp37-like_dom"/>
</dbReference>
<dbReference type="Proteomes" id="UP001235712">
    <property type="component" value="Unassembled WGS sequence"/>
</dbReference>
<name>A0ABT9NXT6_9ACTN</name>
<organism evidence="2 3">
    <name type="scientific">Kineosporia succinea</name>
    <dbReference type="NCBI Taxonomy" id="84632"/>
    <lineage>
        <taxon>Bacteria</taxon>
        <taxon>Bacillati</taxon>
        <taxon>Actinomycetota</taxon>
        <taxon>Actinomycetes</taxon>
        <taxon>Kineosporiales</taxon>
        <taxon>Kineosporiaceae</taxon>
        <taxon>Kineosporia</taxon>
    </lineage>
</organism>
<gene>
    <name evidence="2" type="ORF">J2S57_000985</name>
</gene>
<feature type="domain" description="Gp28/Gp37-like" evidence="1">
    <location>
        <begin position="8"/>
        <end position="387"/>
    </location>
</feature>
<keyword evidence="3" id="KW-1185">Reference proteome</keyword>
<accession>A0ABT9NXT6</accession>
<reference evidence="2 3" key="1">
    <citation type="submission" date="2023-07" db="EMBL/GenBank/DDBJ databases">
        <title>Sequencing the genomes of 1000 actinobacteria strains.</title>
        <authorList>
            <person name="Klenk H.-P."/>
        </authorList>
    </citation>
    <scope>NUCLEOTIDE SEQUENCE [LARGE SCALE GENOMIC DNA]</scope>
    <source>
        <strain evidence="2 3">DSM 44388</strain>
    </source>
</reference>
<protein>
    <recommendedName>
        <fullName evidence="1">Gp28/Gp37-like domain-containing protein</fullName>
    </recommendedName>
</protein>
<evidence type="ECO:0000313" key="3">
    <source>
        <dbReference type="Proteomes" id="UP001235712"/>
    </source>
</evidence>